<reference evidence="1 2" key="1">
    <citation type="journal article" date="2011" name="BMC Genomics">
        <title>Insight into cross-talk between intra-amoebal pathogens.</title>
        <authorList>
            <person name="Gimenez G."/>
            <person name="Bertelli C."/>
            <person name="Moliner C."/>
            <person name="Robert C."/>
            <person name="Raoult D."/>
            <person name="Fournier P.E."/>
            <person name="Greub G."/>
        </authorList>
    </citation>
    <scope>NUCLEOTIDE SEQUENCE [LARGE SCALE GENOMIC DNA]</scope>
    <source>
        <strain evidence="1 2">LLAP12</strain>
    </source>
</reference>
<dbReference type="EMBL" id="JH413850">
    <property type="protein sequence ID" value="EHL29096.1"/>
    <property type="molecule type" value="Genomic_DNA"/>
</dbReference>
<dbReference type="AlphaFoldDB" id="G9EUU6"/>
<evidence type="ECO:0000313" key="2">
    <source>
        <dbReference type="Proteomes" id="UP000002770"/>
    </source>
</evidence>
<protein>
    <submittedName>
        <fullName evidence="1">Uncharacterized protein</fullName>
    </submittedName>
</protein>
<accession>G9EUU6</accession>
<dbReference type="InParanoid" id="G9EUU6"/>
<evidence type="ECO:0000313" key="1">
    <source>
        <dbReference type="EMBL" id="EHL29096.1"/>
    </source>
</evidence>
<organism evidence="1 2">
    <name type="scientific">Legionella drancourtii LLAP12</name>
    <dbReference type="NCBI Taxonomy" id="658187"/>
    <lineage>
        <taxon>Bacteria</taxon>
        <taxon>Pseudomonadati</taxon>
        <taxon>Pseudomonadota</taxon>
        <taxon>Gammaproteobacteria</taxon>
        <taxon>Legionellales</taxon>
        <taxon>Legionellaceae</taxon>
        <taxon>Legionella</taxon>
    </lineage>
</organism>
<keyword evidence="2" id="KW-1185">Reference proteome</keyword>
<sequence>MALSINFNSDYASKSFLPQICNSTEYQPITEQKRTSIRQKAKQLAKFLREENPDYDYLRELFRHLRVELMEVNTCLNHHGKTLPCLRIYPYN</sequence>
<name>G9EUU6_9GAMM</name>
<gene>
    <name evidence="1" type="ORF">LDG_9096</name>
</gene>
<dbReference type="HOGENOM" id="CLU_2409608_0_0_6"/>
<proteinExistence type="predicted"/>
<dbReference type="STRING" id="658187.LDG_9096"/>
<dbReference type="Proteomes" id="UP000002770">
    <property type="component" value="Unassembled WGS sequence"/>
</dbReference>